<name>A0ACB8JTT3_CITSI</name>
<dbReference type="Proteomes" id="UP000829398">
    <property type="component" value="Chromosome 6"/>
</dbReference>
<proteinExistence type="predicted"/>
<sequence>MHLRCSAHILNLIVAEGLKEYHQSISKIRNVVRFVRSSPSRTQKFKAYAEREKISSNKLLCLDVVTRWNSTFFMFEAAEKYEKVFDQLELHDAQYILLFGEFKANELVVKVRNNLHSLYEEYKLLYGDDVEVMDAVNDEKELEVDNEVDARQVFDSGYMRILKDNNFVECKTEVDLYLLESCENPENESFDVLDWWKISSSKYPILSYVARDILAMPVSTVASESAFSTGGRVLDPHRCSLSTRTVEALICTQNWLRSTPINLDEAIDEIEHIETEILGADKNIFDEA</sequence>
<protein>
    <submittedName>
        <fullName evidence="1">BED-type domain-containing protein</fullName>
    </submittedName>
</protein>
<gene>
    <name evidence="1" type="ORF">KPL71_017784</name>
</gene>
<reference evidence="2" key="1">
    <citation type="journal article" date="2023" name="Hortic. Res.">
        <title>A chromosome-level phased genome enabling allele-level studies in sweet orange: a case study on citrus Huanglongbing tolerance.</title>
        <authorList>
            <person name="Wu B."/>
            <person name="Yu Q."/>
            <person name="Deng Z."/>
            <person name="Duan Y."/>
            <person name="Luo F."/>
            <person name="Gmitter F. Jr."/>
        </authorList>
    </citation>
    <scope>NUCLEOTIDE SEQUENCE [LARGE SCALE GENOMIC DNA]</scope>
    <source>
        <strain evidence="2">cv. Valencia</strain>
    </source>
</reference>
<keyword evidence="2" id="KW-1185">Reference proteome</keyword>
<dbReference type="EMBL" id="CM039175">
    <property type="protein sequence ID" value="KAH9735587.1"/>
    <property type="molecule type" value="Genomic_DNA"/>
</dbReference>
<evidence type="ECO:0000313" key="2">
    <source>
        <dbReference type="Proteomes" id="UP000829398"/>
    </source>
</evidence>
<evidence type="ECO:0000313" key="1">
    <source>
        <dbReference type="EMBL" id="KAH9735587.1"/>
    </source>
</evidence>
<organism evidence="1 2">
    <name type="scientific">Citrus sinensis</name>
    <name type="common">Sweet orange</name>
    <name type="synonym">Citrus aurantium var. sinensis</name>
    <dbReference type="NCBI Taxonomy" id="2711"/>
    <lineage>
        <taxon>Eukaryota</taxon>
        <taxon>Viridiplantae</taxon>
        <taxon>Streptophyta</taxon>
        <taxon>Embryophyta</taxon>
        <taxon>Tracheophyta</taxon>
        <taxon>Spermatophyta</taxon>
        <taxon>Magnoliopsida</taxon>
        <taxon>eudicotyledons</taxon>
        <taxon>Gunneridae</taxon>
        <taxon>Pentapetalae</taxon>
        <taxon>rosids</taxon>
        <taxon>malvids</taxon>
        <taxon>Sapindales</taxon>
        <taxon>Rutaceae</taxon>
        <taxon>Aurantioideae</taxon>
        <taxon>Citrus</taxon>
    </lineage>
</organism>
<accession>A0ACB8JTT3</accession>
<comment type="caution">
    <text evidence="1">The sequence shown here is derived from an EMBL/GenBank/DDBJ whole genome shotgun (WGS) entry which is preliminary data.</text>
</comment>